<sequence>MNHVIGKMLAGATMAVGFCAGGAAPAGADPTPDGTDPNPFGTLDCSCQEAAPADSPPLRDEIDRGLREGHSAPLPGLPAPAPGSTG</sequence>
<evidence type="ECO:0000313" key="3">
    <source>
        <dbReference type="EMBL" id="ORA80929.1"/>
    </source>
</evidence>
<comment type="caution">
    <text evidence="3">The sequence shown here is derived from an EMBL/GenBank/DDBJ whole genome shotgun (WGS) entry which is preliminary data.</text>
</comment>
<feature type="compositionally biased region" description="Pro residues" evidence="1">
    <location>
        <begin position="75"/>
        <end position="86"/>
    </location>
</feature>
<feature type="region of interest" description="Disordered" evidence="1">
    <location>
        <begin position="20"/>
        <end position="86"/>
    </location>
</feature>
<name>A0ABX3SQD1_MYCMA</name>
<evidence type="ECO:0000313" key="4">
    <source>
        <dbReference type="Proteomes" id="UP000243140"/>
    </source>
</evidence>
<evidence type="ECO:0000256" key="2">
    <source>
        <dbReference type="SAM" id="SignalP"/>
    </source>
</evidence>
<gene>
    <name evidence="3" type="ORF">BST29_15670</name>
</gene>
<feature type="signal peptide" evidence="2">
    <location>
        <begin position="1"/>
        <end position="28"/>
    </location>
</feature>
<feature type="compositionally biased region" description="Low complexity" evidence="1">
    <location>
        <begin position="21"/>
        <end position="42"/>
    </location>
</feature>
<reference evidence="3 4" key="1">
    <citation type="submission" date="2017-02" db="EMBL/GenBank/DDBJ databases">
        <title>The new phylogeny of genus Mycobacterium.</title>
        <authorList>
            <person name="Tortoli E."/>
            <person name="Trovato A."/>
            <person name="Cirillo D.M."/>
        </authorList>
    </citation>
    <scope>NUCLEOTIDE SEQUENCE [LARGE SCALE GENOMIC DNA]</scope>
    <source>
        <strain evidence="3 4">IP1130001</strain>
    </source>
</reference>
<proteinExistence type="predicted"/>
<evidence type="ECO:0008006" key="5">
    <source>
        <dbReference type="Google" id="ProtNLM"/>
    </source>
</evidence>
<protein>
    <recommendedName>
        <fullName evidence="5">Secreted protein</fullName>
    </recommendedName>
</protein>
<feature type="compositionally biased region" description="Basic and acidic residues" evidence="1">
    <location>
        <begin position="57"/>
        <end position="70"/>
    </location>
</feature>
<feature type="chain" id="PRO_5047033669" description="Secreted protein" evidence="2">
    <location>
        <begin position="29"/>
        <end position="86"/>
    </location>
</feature>
<dbReference type="EMBL" id="MVHV01000015">
    <property type="protein sequence ID" value="ORA80929.1"/>
    <property type="molecule type" value="Genomic_DNA"/>
</dbReference>
<accession>A0ABX3SQD1</accession>
<dbReference type="Proteomes" id="UP000243140">
    <property type="component" value="Unassembled WGS sequence"/>
</dbReference>
<organism evidence="3 4">
    <name type="scientific">Mycobacterium malmoense</name>
    <dbReference type="NCBI Taxonomy" id="1780"/>
    <lineage>
        <taxon>Bacteria</taxon>
        <taxon>Bacillati</taxon>
        <taxon>Actinomycetota</taxon>
        <taxon>Actinomycetes</taxon>
        <taxon>Mycobacteriales</taxon>
        <taxon>Mycobacteriaceae</taxon>
        <taxon>Mycobacterium</taxon>
    </lineage>
</organism>
<evidence type="ECO:0000256" key="1">
    <source>
        <dbReference type="SAM" id="MobiDB-lite"/>
    </source>
</evidence>
<keyword evidence="2" id="KW-0732">Signal</keyword>
<keyword evidence="4" id="KW-1185">Reference proteome</keyword>